<dbReference type="Proteomes" id="UP000824120">
    <property type="component" value="Chromosome 8"/>
</dbReference>
<sequence length="138" mass="15127">MGKPAVYFSAQIYVVNLVVGKLTKGKPSGDELRKLFNSHIPLKANIGQLTSLKVLSMTSGGNNGTMHTQKVAVAAICVIPFILSRSIPIHSGPSRCIERNRASIPVIPIRFISVSVNDPVKPFRSGAMEEEKEKKVWW</sequence>
<protein>
    <submittedName>
        <fullName evidence="1">Uncharacterized protein</fullName>
    </submittedName>
</protein>
<evidence type="ECO:0000313" key="2">
    <source>
        <dbReference type="Proteomes" id="UP000824120"/>
    </source>
</evidence>
<dbReference type="EMBL" id="JACXVP010000008">
    <property type="protein sequence ID" value="KAG5589873.1"/>
    <property type="molecule type" value="Genomic_DNA"/>
</dbReference>
<reference evidence="1 2" key="1">
    <citation type="submission" date="2020-09" db="EMBL/GenBank/DDBJ databases">
        <title>De no assembly of potato wild relative species, Solanum commersonii.</title>
        <authorList>
            <person name="Cho K."/>
        </authorList>
    </citation>
    <scope>NUCLEOTIDE SEQUENCE [LARGE SCALE GENOMIC DNA]</scope>
    <source>
        <strain evidence="1">LZ3.2</strain>
        <tissue evidence="1">Leaf</tissue>
    </source>
</reference>
<name>A0A9J5XNS1_SOLCO</name>
<accession>A0A9J5XNS1</accession>
<dbReference type="AlphaFoldDB" id="A0A9J5XNS1"/>
<comment type="caution">
    <text evidence="1">The sequence shown here is derived from an EMBL/GenBank/DDBJ whole genome shotgun (WGS) entry which is preliminary data.</text>
</comment>
<keyword evidence="2" id="KW-1185">Reference proteome</keyword>
<proteinExistence type="predicted"/>
<gene>
    <name evidence="1" type="ORF">H5410_040387</name>
</gene>
<organism evidence="1 2">
    <name type="scientific">Solanum commersonii</name>
    <name type="common">Commerson's wild potato</name>
    <name type="synonym">Commerson's nightshade</name>
    <dbReference type="NCBI Taxonomy" id="4109"/>
    <lineage>
        <taxon>Eukaryota</taxon>
        <taxon>Viridiplantae</taxon>
        <taxon>Streptophyta</taxon>
        <taxon>Embryophyta</taxon>
        <taxon>Tracheophyta</taxon>
        <taxon>Spermatophyta</taxon>
        <taxon>Magnoliopsida</taxon>
        <taxon>eudicotyledons</taxon>
        <taxon>Gunneridae</taxon>
        <taxon>Pentapetalae</taxon>
        <taxon>asterids</taxon>
        <taxon>lamiids</taxon>
        <taxon>Solanales</taxon>
        <taxon>Solanaceae</taxon>
        <taxon>Solanoideae</taxon>
        <taxon>Solaneae</taxon>
        <taxon>Solanum</taxon>
    </lineage>
</organism>
<evidence type="ECO:0000313" key="1">
    <source>
        <dbReference type="EMBL" id="KAG5589873.1"/>
    </source>
</evidence>